<proteinExistence type="predicted"/>
<accession>A0A5C6ZL78</accession>
<organism evidence="1 2">
    <name type="scientific">Subsaximicrobium wynnwilliamsii</name>
    <dbReference type="NCBI Taxonomy" id="291179"/>
    <lineage>
        <taxon>Bacteria</taxon>
        <taxon>Pseudomonadati</taxon>
        <taxon>Bacteroidota</taxon>
        <taxon>Flavobacteriia</taxon>
        <taxon>Flavobacteriales</taxon>
        <taxon>Flavobacteriaceae</taxon>
        <taxon>Subsaximicrobium</taxon>
    </lineage>
</organism>
<gene>
    <name evidence="1" type="ORF">ESY86_06995</name>
</gene>
<keyword evidence="2" id="KW-1185">Reference proteome</keyword>
<dbReference type="Proteomes" id="UP000321578">
    <property type="component" value="Unassembled WGS sequence"/>
</dbReference>
<protein>
    <submittedName>
        <fullName evidence="1">Uncharacterized protein</fullName>
    </submittedName>
</protein>
<comment type="caution">
    <text evidence="1">The sequence shown here is derived from an EMBL/GenBank/DDBJ whole genome shotgun (WGS) entry which is preliminary data.</text>
</comment>
<dbReference type="RefSeq" id="WP_147085883.1">
    <property type="nucleotide sequence ID" value="NZ_VORM01000028.1"/>
</dbReference>
<name>A0A5C6ZL78_9FLAO</name>
<dbReference type="EMBL" id="VORO01000005">
    <property type="protein sequence ID" value="TXD89938.1"/>
    <property type="molecule type" value="Genomic_DNA"/>
</dbReference>
<reference evidence="1 2" key="1">
    <citation type="submission" date="2019-08" db="EMBL/GenBank/DDBJ databases">
        <title>Genomes of Subsaximicrobium wynnwilliamsii strains.</title>
        <authorList>
            <person name="Bowman J.P."/>
        </authorList>
    </citation>
    <scope>NUCLEOTIDE SEQUENCE [LARGE SCALE GENOMIC DNA]</scope>
    <source>
        <strain evidence="1 2">2-80-2</strain>
    </source>
</reference>
<evidence type="ECO:0000313" key="1">
    <source>
        <dbReference type="EMBL" id="TXD89938.1"/>
    </source>
</evidence>
<evidence type="ECO:0000313" key="2">
    <source>
        <dbReference type="Proteomes" id="UP000321578"/>
    </source>
</evidence>
<dbReference type="OrthoDB" id="1179353at2"/>
<sequence>MKYLIIAIILILSINVSGQNEVVDANIFIRIYNLQGKKIEKGKIKSISNTSIELYSKGKTIEVPLSKIGIIKTKRSAGNNVAKGALIGGVSLAVLGYSDGDDNSGLALFSATDKAAFGLVGGGILGAAIGGVTSIFKKSKLYIIDGNEMKLKDFKEAMLLERMTKAKKNTEI</sequence>
<dbReference type="AlphaFoldDB" id="A0A5C6ZL78"/>